<name>A0A820AX65_9BILA</name>
<gene>
    <name evidence="11" type="ORF">KXQ929_LOCUS39581</name>
</gene>
<feature type="non-terminal residue" evidence="11">
    <location>
        <position position="501"/>
    </location>
</feature>
<dbReference type="EMBL" id="CAJOBB010007678">
    <property type="protein sequence ID" value="CAF4192006.1"/>
    <property type="molecule type" value="Genomic_DNA"/>
</dbReference>
<feature type="compositionally biased region" description="Basic residues" evidence="9">
    <location>
        <begin position="24"/>
        <end position="38"/>
    </location>
</feature>
<feature type="region of interest" description="Disordered" evidence="9">
    <location>
        <begin position="1"/>
        <end position="116"/>
    </location>
</feature>
<dbReference type="InterPro" id="IPR012337">
    <property type="entry name" value="RNaseH-like_sf"/>
</dbReference>
<feature type="compositionally biased region" description="Low complexity" evidence="9">
    <location>
        <begin position="45"/>
        <end position="56"/>
    </location>
</feature>
<evidence type="ECO:0000313" key="11">
    <source>
        <dbReference type="EMBL" id="CAF4192006.1"/>
    </source>
</evidence>
<dbReference type="SUPFAM" id="SSF140996">
    <property type="entry name" value="Hermes dimerisation domain"/>
    <property type="match status" value="1"/>
</dbReference>
<keyword evidence="5" id="KW-0805">Transcription regulation</keyword>
<evidence type="ECO:0000256" key="1">
    <source>
        <dbReference type="ARBA" id="ARBA00004123"/>
    </source>
</evidence>
<evidence type="ECO:0000256" key="9">
    <source>
        <dbReference type="SAM" id="MobiDB-lite"/>
    </source>
</evidence>
<evidence type="ECO:0000259" key="10">
    <source>
        <dbReference type="PROSITE" id="PS50808"/>
    </source>
</evidence>
<dbReference type="PANTHER" id="PTHR46481">
    <property type="entry name" value="ZINC FINGER BED DOMAIN-CONTAINING PROTEIN 4"/>
    <property type="match status" value="1"/>
</dbReference>
<keyword evidence="2" id="KW-0479">Metal-binding</keyword>
<dbReference type="GO" id="GO:0008270">
    <property type="term" value="F:zinc ion binding"/>
    <property type="evidence" value="ECO:0007669"/>
    <property type="project" value="UniProtKB-KW"/>
</dbReference>
<dbReference type="AlphaFoldDB" id="A0A820AX65"/>
<keyword evidence="6" id="KW-0804">Transcription</keyword>
<dbReference type="GO" id="GO:0003677">
    <property type="term" value="F:DNA binding"/>
    <property type="evidence" value="ECO:0007669"/>
    <property type="project" value="InterPro"/>
</dbReference>
<dbReference type="GO" id="GO:0005634">
    <property type="term" value="C:nucleus"/>
    <property type="evidence" value="ECO:0007669"/>
    <property type="project" value="UniProtKB-SubCell"/>
</dbReference>
<dbReference type="Proteomes" id="UP000663868">
    <property type="component" value="Unassembled WGS sequence"/>
</dbReference>
<protein>
    <recommendedName>
        <fullName evidence="10">BED-type domain-containing protein</fullName>
    </recommendedName>
</protein>
<feature type="domain" description="BED-type" evidence="10">
    <location>
        <begin position="121"/>
        <end position="172"/>
    </location>
</feature>
<reference evidence="11" key="1">
    <citation type="submission" date="2021-02" db="EMBL/GenBank/DDBJ databases">
        <authorList>
            <person name="Nowell W R."/>
        </authorList>
    </citation>
    <scope>NUCLEOTIDE SEQUENCE</scope>
</reference>
<evidence type="ECO:0000256" key="6">
    <source>
        <dbReference type="ARBA" id="ARBA00023163"/>
    </source>
</evidence>
<keyword evidence="7" id="KW-0539">Nucleus</keyword>
<accession>A0A820AX65</accession>
<sequence length="501" mass="56942">MSAEEDMDYQSLPSSSIENPLSPVRRRSSSRQRSRRLNSTHSHNVSRTSVRSTSSSKPTRSANRRSTQSSIIRSSSTPSSNPPDQLQVVVPPLPFDCPSDDEQQQLQQKQSMSVTTRSGKMKKDAILSYFILRSAGKYDCVLCHRPYTAYDDSATNLRRHLFAKHGIAAAAYASQIIQIKKTPIQLNNDLPILSKARRKEFDKAILDCIIDDSLPFTTFTKSGMINLLKTFDPRYDPPSRFTIASRVGDAYHDYMEQIILKQMPAIAFTADIWKSGARKYYISLTAHIFDDYFEVIPLVLSLRQLTGRHLAINVEAFIKYELNEKFQIIPNQRAGITTDCGSEMVAATAHGLFGPRHSCIAHVWNNVVKNGLCLWEKPNPKKFPILQFEINDRESIRSLNADEDDLLGEEVLHTVQSDEEEIEDNNEQNSSQLDQVQSTTSTILVVKKRRIQPIYDEFLSEDDEPVIIQPETRSITLVGLLERVFNLLDRCRQPITYIPNM</sequence>
<evidence type="ECO:0000256" key="7">
    <source>
        <dbReference type="ARBA" id="ARBA00023242"/>
    </source>
</evidence>
<evidence type="ECO:0000313" key="12">
    <source>
        <dbReference type="Proteomes" id="UP000663868"/>
    </source>
</evidence>
<comment type="subcellular location">
    <subcellularLocation>
        <location evidence="1">Nucleus</location>
    </subcellularLocation>
</comment>
<organism evidence="11 12">
    <name type="scientific">Adineta steineri</name>
    <dbReference type="NCBI Taxonomy" id="433720"/>
    <lineage>
        <taxon>Eukaryota</taxon>
        <taxon>Metazoa</taxon>
        <taxon>Spiralia</taxon>
        <taxon>Gnathifera</taxon>
        <taxon>Rotifera</taxon>
        <taxon>Eurotatoria</taxon>
        <taxon>Bdelloidea</taxon>
        <taxon>Adinetida</taxon>
        <taxon>Adinetidae</taxon>
        <taxon>Adineta</taxon>
    </lineage>
</organism>
<evidence type="ECO:0000256" key="5">
    <source>
        <dbReference type="ARBA" id="ARBA00023015"/>
    </source>
</evidence>
<dbReference type="InterPro" id="IPR052035">
    <property type="entry name" value="ZnF_BED_domain_contain"/>
</dbReference>
<comment type="caution">
    <text evidence="11">The sequence shown here is derived from an EMBL/GenBank/DDBJ whole genome shotgun (WGS) entry which is preliminary data.</text>
</comment>
<keyword evidence="3 8" id="KW-0863">Zinc-finger</keyword>
<evidence type="ECO:0000256" key="3">
    <source>
        <dbReference type="ARBA" id="ARBA00022771"/>
    </source>
</evidence>
<dbReference type="SUPFAM" id="SSF53098">
    <property type="entry name" value="Ribonuclease H-like"/>
    <property type="match status" value="1"/>
</dbReference>
<dbReference type="InterPro" id="IPR003656">
    <property type="entry name" value="Znf_BED"/>
</dbReference>
<evidence type="ECO:0000256" key="4">
    <source>
        <dbReference type="ARBA" id="ARBA00022833"/>
    </source>
</evidence>
<evidence type="ECO:0000256" key="2">
    <source>
        <dbReference type="ARBA" id="ARBA00022723"/>
    </source>
</evidence>
<keyword evidence="4" id="KW-0862">Zinc</keyword>
<dbReference type="PANTHER" id="PTHR46481:SF10">
    <property type="entry name" value="ZINC FINGER BED DOMAIN-CONTAINING PROTEIN 39"/>
    <property type="match status" value="1"/>
</dbReference>
<evidence type="ECO:0000256" key="8">
    <source>
        <dbReference type="PROSITE-ProRule" id="PRU00027"/>
    </source>
</evidence>
<dbReference type="PROSITE" id="PS50808">
    <property type="entry name" value="ZF_BED"/>
    <property type="match status" value="1"/>
</dbReference>
<proteinExistence type="predicted"/>
<feature type="compositionally biased region" description="Low complexity" evidence="9">
    <location>
        <begin position="64"/>
        <end position="90"/>
    </location>
</feature>